<evidence type="ECO:0000313" key="1">
    <source>
        <dbReference type="EMBL" id="CAB4716093.1"/>
    </source>
</evidence>
<dbReference type="Gene3D" id="3.30.56.110">
    <property type="entry name" value="Protein of unknown function DUF2237"/>
    <property type="match status" value="1"/>
</dbReference>
<evidence type="ECO:0000313" key="5">
    <source>
        <dbReference type="EMBL" id="CAB5043818.1"/>
    </source>
</evidence>
<dbReference type="EMBL" id="CAFBQF010000001">
    <property type="protein sequence ID" value="CAB5043818.1"/>
    <property type="molecule type" value="Genomic_DNA"/>
</dbReference>
<protein>
    <submittedName>
        <fullName evidence="5">Unannotated protein</fullName>
    </submittedName>
</protein>
<dbReference type="EMBL" id="CAFBMD010000002">
    <property type="protein sequence ID" value="CAB4887790.1"/>
    <property type="molecule type" value="Genomic_DNA"/>
</dbReference>
<dbReference type="InterPro" id="IPR018714">
    <property type="entry name" value="DUF2237"/>
</dbReference>
<evidence type="ECO:0000313" key="4">
    <source>
        <dbReference type="EMBL" id="CAB5032971.1"/>
    </source>
</evidence>
<dbReference type="Pfam" id="PF09996">
    <property type="entry name" value="DUF2237"/>
    <property type="match status" value="1"/>
</dbReference>
<evidence type="ECO:0000313" key="2">
    <source>
        <dbReference type="EMBL" id="CAB4776334.1"/>
    </source>
</evidence>
<gene>
    <name evidence="1" type="ORF">UFOPK2593_01415</name>
    <name evidence="2" type="ORF">UFOPK2894_00888</name>
    <name evidence="3" type="ORF">UFOPK3492_00067</name>
    <name evidence="4" type="ORF">UFOPK4234_00026</name>
    <name evidence="5" type="ORF">UFOPK4295_00029</name>
</gene>
<dbReference type="EMBL" id="CAEZXW010000133">
    <property type="protein sequence ID" value="CAB4716093.1"/>
    <property type="molecule type" value="Genomic_DNA"/>
</dbReference>
<evidence type="ECO:0000313" key="3">
    <source>
        <dbReference type="EMBL" id="CAB4887790.1"/>
    </source>
</evidence>
<proteinExistence type="predicted"/>
<name>A0A6J7SU92_9ZZZZ</name>
<reference evidence="5" key="1">
    <citation type="submission" date="2020-05" db="EMBL/GenBank/DDBJ databases">
        <authorList>
            <person name="Chiriac C."/>
            <person name="Salcher M."/>
            <person name="Ghai R."/>
            <person name="Kavagutti S V."/>
        </authorList>
    </citation>
    <scope>NUCLEOTIDE SEQUENCE</scope>
</reference>
<accession>A0A6J7SU92</accession>
<dbReference type="EMBL" id="CAEZZQ010000048">
    <property type="protein sequence ID" value="CAB4776334.1"/>
    <property type="molecule type" value="Genomic_DNA"/>
</dbReference>
<dbReference type="PANTHER" id="PTHR37466:SF1">
    <property type="entry name" value="SLR1628 PROTEIN"/>
    <property type="match status" value="1"/>
</dbReference>
<dbReference type="AlphaFoldDB" id="A0A6J7SU92"/>
<organism evidence="5">
    <name type="scientific">freshwater metagenome</name>
    <dbReference type="NCBI Taxonomy" id="449393"/>
    <lineage>
        <taxon>unclassified sequences</taxon>
        <taxon>metagenomes</taxon>
        <taxon>ecological metagenomes</taxon>
    </lineage>
</organism>
<dbReference type="EMBL" id="CAFBQA010000001">
    <property type="protein sequence ID" value="CAB5032971.1"/>
    <property type="molecule type" value="Genomic_DNA"/>
</dbReference>
<dbReference type="PANTHER" id="PTHR37466">
    <property type="entry name" value="SLR1628 PROTEIN"/>
    <property type="match status" value="1"/>
</dbReference>
<sequence length="129" mass="13860">MSFERNVLGGELELCSLEPITGWFRDGYARASSDDLGSHTVAAVLSRDFLEHQREVGNDLTTPLPQYGFPGLVPGDRWAVCAPRWHQAFLAGRACGVVLAATSEGALAHTTLEALTAHSVDVPADLRSL</sequence>